<dbReference type="InterPro" id="IPR013154">
    <property type="entry name" value="ADH-like_N"/>
</dbReference>
<dbReference type="Gene3D" id="3.40.50.720">
    <property type="entry name" value="NAD(P)-binding Rossmann-like Domain"/>
    <property type="match status" value="1"/>
</dbReference>
<dbReference type="SUPFAM" id="SSF51735">
    <property type="entry name" value="NAD(P)-binding Rossmann-fold domains"/>
    <property type="match status" value="1"/>
</dbReference>
<evidence type="ECO:0000259" key="5">
    <source>
        <dbReference type="Pfam" id="PF00107"/>
    </source>
</evidence>
<proteinExistence type="inferred from homology"/>
<evidence type="ECO:0000313" key="8">
    <source>
        <dbReference type="Proteomes" id="UP001232584"/>
    </source>
</evidence>
<dbReference type="InterPro" id="IPR011032">
    <property type="entry name" value="GroES-like_sf"/>
</dbReference>
<name>A0ABU0N0A1_9FIRM</name>
<dbReference type="Pfam" id="PF00107">
    <property type="entry name" value="ADH_zinc_N"/>
    <property type="match status" value="1"/>
</dbReference>
<organism evidence="7 8">
    <name type="scientific">Paraclostridium ghonii</name>
    <dbReference type="NCBI Taxonomy" id="29358"/>
    <lineage>
        <taxon>Bacteria</taxon>
        <taxon>Bacillati</taxon>
        <taxon>Bacillota</taxon>
        <taxon>Clostridia</taxon>
        <taxon>Peptostreptococcales</taxon>
        <taxon>Peptostreptococcaceae</taxon>
        <taxon>Paraclostridium</taxon>
    </lineage>
</organism>
<comment type="caution">
    <text evidence="7">The sequence shown here is derived from an EMBL/GenBank/DDBJ whole genome shotgun (WGS) entry which is preliminary data.</text>
</comment>
<comment type="similarity">
    <text evidence="4">Belongs to the zinc-containing alcohol dehydrogenase family.</text>
</comment>
<feature type="domain" description="Alcohol dehydrogenase-like C-terminal" evidence="5">
    <location>
        <begin position="174"/>
        <end position="294"/>
    </location>
</feature>
<evidence type="ECO:0000259" key="6">
    <source>
        <dbReference type="Pfam" id="PF08240"/>
    </source>
</evidence>
<evidence type="ECO:0000313" key="7">
    <source>
        <dbReference type="EMBL" id="MDQ0556404.1"/>
    </source>
</evidence>
<dbReference type="InterPro" id="IPR050129">
    <property type="entry name" value="Zn_alcohol_dh"/>
</dbReference>
<dbReference type="PANTHER" id="PTHR43401:SF2">
    <property type="entry name" value="L-THREONINE 3-DEHYDROGENASE"/>
    <property type="match status" value="1"/>
</dbReference>
<dbReference type="CDD" id="cd08234">
    <property type="entry name" value="threonine_DH_like"/>
    <property type="match status" value="1"/>
</dbReference>
<dbReference type="SUPFAM" id="SSF50129">
    <property type="entry name" value="GroES-like"/>
    <property type="match status" value="1"/>
</dbReference>
<dbReference type="Gene3D" id="3.90.180.10">
    <property type="entry name" value="Medium-chain alcohol dehydrogenases, catalytic domain"/>
    <property type="match status" value="1"/>
</dbReference>
<accession>A0ABU0N0A1</accession>
<gene>
    <name evidence="7" type="ORF">QOZ92_001518</name>
</gene>
<evidence type="ECO:0000256" key="3">
    <source>
        <dbReference type="ARBA" id="ARBA00023002"/>
    </source>
</evidence>
<dbReference type="RefSeq" id="WP_307505509.1">
    <property type="nucleotide sequence ID" value="NZ_BAAACE010000021.1"/>
</dbReference>
<evidence type="ECO:0000256" key="2">
    <source>
        <dbReference type="ARBA" id="ARBA00022833"/>
    </source>
</evidence>
<feature type="domain" description="Alcohol dehydrogenase-like N-terminal" evidence="6">
    <location>
        <begin position="24"/>
        <end position="133"/>
    </location>
</feature>
<dbReference type="Proteomes" id="UP001232584">
    <property type="component" value="Unassembled WGS sequence"/>
</dbReference>
<dbReference type="PANTHER" id="PTHR43401">
    <property type="entry name" value="L-THREONINE 3-DEHYDROGENASE"/>
    <property type="match status" value="1"/>
</dbReference>
<dbReference type="EMBL" id="JAUSWG010000005">
    <property type="protein sequence ID" value="MDQ0556404.1"/>
    <property type="molecule type" value="Genomic_DNA"/>
</dbReference>
<keyword evidence="1 4" id="KW-0479">Metal-binding</keyword>
<evidence type="ECO:0000256" key="4">
    <source>
        <dbReference type="RuleBase" id="RU361277"/>
    </source>
</evidence>
<reference evidence="7 8" key="1">
    <citation type="submission" date="2023-07" db="EMBL/GenBank/DDBJ databases">
        <title>Genomic Encyclopedia of Type Strains, Phase IV (KMG-IV): sequencing the most valuable type-strain genomes for metagenomic binning, comparative biology and taxonomic classification.</title>
        <authorList>
            <person name="Goeker M."/>
        </authorList>
    </citation>
    <scope>NUCLEOTIDE SEQUENCE [LARGE SCALE GENOMIC DNA]</scope>
    <source>
        <strain evidence="7 8">DSM 15049</strain>
    </source>
</reference>
<evidence type="ECO:0000256" key="1">
    <source>
        <dbReference type="ARBA" id="ARBA00022723"/>
    </source>
</evidence>
<comment type="cofactor">
    <cofactor evidence="4">
        <name>Zn(2+)</name>
        <dbReference type="ChEBI" id="CHEBI:29105"/>
    </cofactor>
</comment>
<protein>
    <submittedName>
        <fullName evidence="7">Threonine dehydrogenase-like Zn-dependent dehydrogenase</fullName>
    </submittedName>
</protein>
<dbReference type="InterPro" id="IPR002328">
    <property type="entry name" value="ADH_Zn_CS"/>
</dbReference>
<dbReference type="PROSITE" id="PS00059">
    <property type="entry name" value="ADH_ZINC"/>
    <property type="match status" value="1"/>
</dbReference>
<keyword evidence="8" id="KW-1185">Reference proteome</keyword>
<keyword evidence="2 4" id="KW-0862">Zinc</keyword>
<dbReference type="InterPro" id="IPR013149">
    <property type="entry name" value="ADH-like_C"/>
</dbReference>
<dbReference type="Pfam" id="PF08240">
    <property type="entry name" value="ADH_N"/>
    <property type="match status" value="1"/>
</dbReference>
<keyword evidence="3" id="KW-0560">Oxidoreductase</keyword>
<sequence>MKSAIFYGKHSMKVEETVKPNIEENDILIKVMACGVCGTDVHIYEGDEGAAACTPPTTLGHEFSGIVEAIGEGVTNIKVGEKVCVDPNNICGECYYCREGIGHFCESMIGIGTTTNGGFSQYCAVNKKQVHKIGEHTTFEAGAMAEPVACCLHGIDMSDIKPGSNVMVIGGGMIGLIMLQLAKIEGANKIILLEPVQGKRDMARKLGADICIDPLNEDVESILKSNKIERINTVIECAGLKSTIKQAIEYAGKKSTVMMFGLTKPNDTIDIKPFDIFKKEIVLKSSFINPYTQDRAIKLIDSGKLDVTSMVHEVCSLEKLEEVLSNPELRTKGKYIVNPWL</sequence>
<dbReference type="InterPro" id="IPR036291">
    <property type="entry name" value="NAD(P)-bd_dom_sf"/>
</dbReference>